<dbReference type="EMBL" id="FJOG01000014">
    <property type="protein sequence ID" value="CZR59738.1"/>
    <property type="molecule type" value="Genomic_DNA"/>
</dbReference>
<dbReference type="PANTHER" id="PTHR42354">
    <property type="entry name" value="C2H2-TYPE DOMAIN-CONTAINING PROTEIN"/>
    <property type="match status" value="1"/>
</dbReference>
<accession>A0A1L7X402</accession>
<dbReference type="Proteomes" id="UP000184330">
    <property type="component" value="Unassembled WGS sequence"/>
</dbReference>
<organism evidence="1 2">
    <name type="scientific">Phialocephala subalpina</name>
    <dbReference type="NCBI Taxonomy" id="576137"/>
    <lineage>
        <taxon>Eukaryota</taxon>
        <taxon>Fungi</taxon>
        <taxon>Dikarya</taxon>
        <taxon>Ascomycota</taxon>
        <taxon>Pezizomycotina</taxon>
        <taxon>Leotiomycetes</taxon>
        <taxon>Helotiales</taxon>
        <taxon>Mollisiaceae</taxon>
        <taxon>Phialocephala</taxon>
        <taxon>Phialocephala fortinii species complex</taxon>
    </lineage>
</organism>
<protein>
    <submittedName>
        <fullName evidence="1">Uncharacterized protein</fullName>
    </submittedName>
</protein>
<dbReference type="STRING" id="576137.A0A1L7X402"/>
<keyword evidence="2" id="KW-1185">Reference proteome</keyword>
<evidence type="ECO:0000313" key="2">
    <source>
        <dbReference type="Proteomes" id="UP000184330"/>
    </source>
</evidence>
<reference evidence="1 2" key="1">
    <citation type="submission" date="2016-03" db="EMBL/GenBank/DDBJ databases">
        <authorList>
            <person name="Ploux O."/>
        </authorList>
    </citation>
    <scope>NUCLEOTIDE SEQUENCE [LARGE SCALE GENOMIC DNA]</scope>
    <source>
        <strain evidence="1 2">UAMH 11012</strain>
    </source>
</reference>
<dbReference type="PANTHER" id="PTHR42354:SF1">
    <property type="entry name" value="C2H2-TYPE DOMAIN-CONTAINING PROTEIN"/>
    <property type="match status" value="1"/>
</dbReference>
<name>A0A1L7X402_9HELO</name>
<gene>
    <name evidence="1" type="ORF">PAC_09632</name>
</gene>
<dbReference type="OrthoDB" id="5430986at2759"/>
<proteinExistence type="predicted"/>
<evidence type="ECO:0000313" key="1">
    <source>
        <dbReference type="EMBL" id="CZR59738.1"/>
    </source>
</evidence>
<sequence>MSGLEIIGVVASVAAIVSGFEAGHTLFRRWRVLRGRRRLAHSNETELELQSSGPDVRREYDRDFARLGERFAVGDEIGRSELQTYFITLQQSIITLLEAAVSGGLTEIHLPHILGTSRAVHNGSVRALTEQFQRMSTAAPIPQPLSETASKRARIYQSFCTFALCLQNTGVAPHPRDVACPGCPWGHRKFLPYESKKAYEFGVLIAPQSFVVFLNSREQSSMVCFDLPHRFFLKSHLQIYDGVHNRRKAKKREDPVYGCILCERKGVVSNFQFRYTAWNDPTQGYVQHIEADHFAEECDDEVDIVRRIPVVPLPPRDDVSEDFS</sequence>
<dbReference type="AlphaFoldDB" id="A0A1L7X402"/>